<sequence>MMLCRHDPNPFIGPNGVLCSESGVHCFLSMIFIHSIQFFRLFRSFYTGSTFFQSLFLSSSSLFSYYRTFWSYLRTGKPKIGVVSLTRVVSSAQPRFHCSAAKGRARRPSSELCPSFDHYSEVRPLRSEYPGRRKILLVSVDHIWQSRNTGHC</sequence>
<gene>
    <name evidence="1" type="ORF">ARMGADRAFT_572379</name>
</gene>
<dbReference type="Proteomes" id="UP000217790">
    <property type="component" value="Unassembled WGS sequence"/>
</dbReference>
<keyword evidence="2" id="KW-1185">Reference proteome</keyword>
<accession>A0A2H3E3G7</accession>
<evidence type="ECO:0000313" key="2">
    <source>
        <dbReference type="Proteomes" id="UP000217790"/>
    </source>
</evidence>
<name>A0A2H3E3G7_ARMGA</name>
<evidence type="ECO:0000313" key="1">
    <source>
        <dbReference type="EMBL" id="PBK98252.1"/>
    </source>
</evidence>
<dbReference type="InParanoid" id="A0A2H3E3G7"/>
<dbReference type="EMBL" id="KZ293648">
    <property type="protein sequence ID" value="PBK98252.1"/>
    <property type="molecule type" value="Genomic_DNA"/>
</dbReference>
<organism evidence="1 2">
    <name type="scientific">Armillaria gallica</name>
    <name type="common">Bulbous honey fungus</name>
    <name type="synonym">Armillaria bulbosa</name>
    <dbReference type="NCBI Taxonomy" id="47427"/>
    <lineage>
        <taxon>Eukaryota</taxon>
        <taxon>Fungi</taxon>
        <taxon>Dikarya</taxon>
        <taxon>Basidiomycota</taxon>
        <taxon>Agaricomycotina</taxon>
        <taxon>Agaricomycetes</taxon>
        <taxon>Agaricomycetidae</taxon>
        <taxon>Agaricales</taxon>
        <taxon>Marasmiineae</taxon>
        <taxon>Physalacriaceae</taxon>
        <taxon>Armillaria</taxon>
    </lineage>
</organism>
<protein>
    <submittedName>
        <fullName evidence="1">Uncharacterized protein</fullName>
    </submittedName>
</protein>
<proteinExistence type="predicted"/>
<reference evidence="2" key="1">
    <citation type="journal article" date="2017" name="Nat. Ecol. Evol.">
        <title>Genome expansion and lineage-specific genetic innovations in the forest pathogenic fungi Armillaria.</title>
        <authorList>
            <person name="Sipos G."/>
            <person name="Prasanna A.N."/>
            <person name="Walter M.C."/>
            <person name="O'Connor E."/>
            <person name="Balint B."/>
            <person name="Krizsan K."/>
            <person name="Kiss B."/>
            <person name="Hess J."/>
            <person name="Varga T."/>
            <person name="Slot J."/>
            <person name="Riley R."/>
            <person name="Boka B."/>
            <person name="Rigling D."/>
            <person name="Barry K."/>
            <person name="Lee J."/>
            <person name="Mihaltcheva S."/>
            <person name="LaButti K."/>
            <person name="Lipzen A."/>
            <person name="Waldron R."/>
            <person name="Moloney N.M."/>
            <person name="Sperisen C."/>
            <person name="Kredics L."/>
            <person name="Vagvoelgyi C."/>
            <person name="Patrignani A."/>
            <person name="Fitzpatrick D."/>
            <person name="Nagy I."/>
            <person name="Doyle S."/>
            <person name="Anderson J.B."/>
            <person name="Grigoriev I.V."/>
            <person name="Gueldener U."/>
            <person name="Muensterkoetter M."/>
            <person name="Nagy L.G."/>
        </authorList>
    </citation>
    <scope>NUCLEOTIDE SEQUENCE [LARGE SCALE GENOMIC DNA]</scope>
    <source>
        <strain evidence="2">Ar21-2</strain>
    </source>
</reference>
<dbReference type="AlphaFoldDB" id="A0A2H3E3G7"/>